<dbReference type="AlphaFoldDB" id="A0A928VWQ4"/>
<name>A0A928VWQ4_9CYAN</name>
<keyword evidence="3" id="KW-1185">Reference proteome</keyword>
<dbReference type="EMBL" id="JADEXN010000059">
    <property type="protein sequence ID" value="MBE9040142.1"/>
    <property type="molecule type" value="Genomic_DNA"/>
</dbReference>
<keyword evidence="1" id="KW-1133">Transmembrane helix</keyword>
<evidence type="ECO:0000256" key="1">
    <source>
        <dbReference type="SAM" id="Phobius"/>
    </source>
</evidence>
<evidence type="ECO:0000313" key="3">
    <source>
        <dbReference type="Proteomes" id="UP000621799"/>
    </source>
</evidence>
<keyword evidence="1" id="KW-0812">Transmembrane</keyword>
<comment type="caution">
    <text evidence="2">The sequence shown here is derived from an EMBL/GenBank/DDBJ whole genome shotgun (WGS) entry which is preliminary data.</text>
</comment>
<feature type="transmembrane region" description="Helical" evidence="1">
    <location>
        <begin position="43"/>
        <end position="61"/>
    </location>
</feature>
<feature type="transmembrane region" description="Helical" evidence="1">
    <location>
        <begin position="12"/>
        <end position="31"/>
    </location>
</feature>
<sequence>MSKSQKKKSKNKIYYQTFGVIVGITLFIWILRGLGALGFMPGLVIWILIFMSIGSGAIATFQSSRRW</sequence>
<dbReference type="Proteomes" id="UP000621799">
    <property type="component" value="Unassembled WGS sequence"/>
</dbReference>
<keyword evidence="1" id="KW-0472">Membrane</keyword>
<reference evidence="2" key="1">
    <citation type="submission" date="2020-10" db="EMBL/GenBank/DDBJ databases">
        <authorList>
            <person name="Castelo-Branco R."/>
            <person name="Eusebio N."/>
            <person name="Adriana R."/>
            <person name="Vieira A."/>
            <person name="Brugerolle De Fraissinette N."/>
            <person name="Rezende De Castro R."/>
            <person name="Schneider M.P."/>
            <person name="Vasconcelos V."/>
            <person name="Leao P.N."/>
        </authorList>
    </citation>
    <scope>NUCLEOTIDE SEQUENCE</scope>
    <source>
        <strain evidence="2">LEGE 11467</strain>
    </source>
</reference>
<evidence type="ECO:0000313" key="2">
    <source>
        <dbReference type="EMBL" id="MBE9040142.1"/>
    </source>
</evidence>
<organism evidence="2 3">
    <name type="scientific">Zarconia navalis LEGE 11467</name>
    <dbReference type="NCBI Taxonomy" id="1828826"/>
    <lineage>
        <taxon>Bacteria</taxon>
        <taxon>Bacillati</taxon>
        <taxon>Cyanobacteriota</taxon>
        <taxon>Cyanophyceae</taxon>
        <taxon>Oscillatoriophycideae</taxon>
        <taxon>Oscillatoriales</taxon>
        <taxon>Oscillatoriales incertae sedis</taxon>
        <taxon>Zarconia</taxon>
        <taxon>Zarconia navalis</taxon>
    </lineage>
</organism>
<proteinExistence type="predicted"/>
<protein>
    <submittedName>
        <fullName evidence="2">Uncharacterized protein</fullName>
    </submittedName>
</protein>
<gene>
    <name evidence="2" type="ORF">IQ235_04965</name>
</gene>
<accession>A0A928VWQ4</accession>